<dbReference type="PROSITE" id="PS01129">
    <property type="entry name" value="PSI_RLU"/>
    <property type="match status" value="1"/>
</dbReference>
<dbReference type="AlphaFoldDB" id="A0A0A2TVF7"/>
<dbReference type="InterPro" id="IPR006225">
    <property type="entry name" value="PsdUridine_synth_RluC/D"/>
</dbReference>
<dbReference type="GO" id="GO:0009982">
    <property type="term" value="F:pseudouridine synthase activity"/>
    <property type="evidence" value="ECO:0007669"/>
    <property type="project" value="InterPro"/>
</dbReference>
<dbReference type="eggNOG" id="COG0564">
    <property type="taxonomic scope" value="Bacteria"/>
</dbReference>
<dbReference type="PANTHER" id="PTHR21600">
    <property type="entry name" value="MITOCHONDRIAL RNA PSEUDOURIDINE SYNTHASE"/>
    <property type="match status" value="1"/>
</dbReference>
<dbReference type="GO" id="GO:0000455">
    <property type="term" value="P:enzyme-directed rRNA pseudouridine synthesis"/>
    <property type="evidence" value="ECO:0007669"/>
    <property type="project" value="TreeGrafter"/>
</dbReference>
<dbReference type="InterPro" id="IPR050188">
    <property type="entry name" value="RluA_PseudoU_synthase"/>
</dbReference>
<evidence type="ECO:0000256" key="5">
    <source>
        <dbReference type="RuleBase" id="RU362028"/>
    </source>
</evidence>
<dbReference type="SUPFAM" id="SSF55120">
    <property type="entry name" value="Pseudouridine synthase"/>
    <property type="match status" value="1"/>
</dbReference>
<keyword evidence="8" id="KW-1185">Reference proteome</keyword>
<accession>A0A0A2TVF7</accession>
<reference evidence="7 8" key="1">
    <citation type="journal article" date="2015" name="Stand. Genomic Sci.">
        <title>High quality draft genome sequence of the moderately halophilic bacterium Pontibacillus yanchengensis Y32(T) and comparison among Pontibacillus genomes.</title>
        <authorList>
            <person name="Huang J."/>
            <person name="Qiao Z.X."/>
            <person name="Tang J.W."/>
            <person name="Wang G."/>
        </authorList>
    </citation>
    <scope>NUCLEOTIDE SEQUENCE [LARGE SCALE GENOMIC DNA]</scope>
    <source>
        <strain evidence="7 8">Y32</strain>
    </source>
</reference>
<evidence type="ECO:0000256" key="3">
    <source>
        <dbReference type="ARBA" id="ARBA00023235"/>
    </source>
</evidence>
<dbReference type="Proteomes" id="UP000030147">
    <property type="component" value="Unassembled WGS sequence"/>
</dbReference>
<comment type="caution">
    <text evidence="7">The sequence shown here is derived from an EMBL/GenBank/DDBJ whole genome shotgun (WGS) entry which is preliminary data.</text>
</comment>
<dbReference type="InterPro" id="IPR006224">
    <property type="entry name" value="PsdUridine_synth_RluA-like_CS"/>
</dbReference>
<sequence length="304" mass="34507">MKMSKKGEWLEIQVPEHWIGNSIEYILKNLLHVPKKQLHQLRMEKGAKRNGEDVAWSTELQKGDKLQIHLFPKEELDVQPTYMDVKVLFEDDHVLVVNKPAGMKVHPNMEGQTDTLANGVAFHFQGQGLEAKIRHIHRLDQDTTGAVIFAKHALAGSNMDRLLEQKKIKRTYIALIKGKVTKKKGIINELIGKDRHHPSRRRVSPKGQEAITHYEVVKYDAKNNQSVVKIDLETGRTHQIRVHMSHIGHPLVGDVLYGGKKQAPRQALHAAKITFPHPITEEEIECIAPLLDNVFPPGCTNLIK</sequence>
<dbReference type="InterPro" id="IPR006145">
    <property type="entry name" value="PsdUridine_synth_RsuA/RluA"/>
</dbReference>
<evidence type="ECO:0000259" key="6">
    <source>
        <dbReference type="Pfam" id="PF00849"/>
    </source>
</evidence>
<feature type="domain" description="Pseudouridine synthase RsuA/RluA-like" evidence="6">
    <location>
        <begin position="93"/>
        <end position="246"/>
    </location>
</feature>
<evidence type="ECO:0000313" key="7">
    <source>
        <dbReference type="EMBL" id="KGP73260.1"/>
    </source>
</evidence>
<dbReference type="STRING" id="1385514.N782_06485"/>
<dbReference type="EMBL" id="AVBF01000015">
    <property type="protein sequence ID" value="KGP73260.1"/>
    <property type="molecule type" value="Genomic_DNA"/>
</dbReference>
<protein>
    <recommendedName>
        <fullName evidence="5">Pseudouridine synthase</fullName>
        <ecNumber evidence="5">5.4.99.-</ecNumber>
    </recommendedName>
</protein>
<evidence type="ECO:0000256" key="4">
    <source>
        <dbReference type="PIRSR" id="PIRSR606225-1"/>
    </source>
</evidence>
<keyword evidence="3 5" id="KW-0413">Isomerase</keyword>
<dbReference type="CDD" id="cd02869">
    <property type="entry name" value="PseudoU_synth_RluA_like"/>
    <property type="match status" value="1"/>
</dbReference>
<dbReference type="InterPro" id="IPR020103">
    <property type="entry name" value="PsdUridine_synth_cat_dom_sf"/>
</dbReference>
<evidence type="ECO:0000256" key="1">
    <source>
        <dbReference type="ARBA" id="ARBA00000073"/>
    </source>
</evidence>
<dbReference type="OrthoDB" id="9807829at2"/>
<dbReference type="Gene3D" id="3.30.2350.10">
    <property type="entry name" value="Pseudouridine synthase"/>
    <property type="match status" value="1"/>
</dbReference>
<evidence type="ECO:0000313" key="8">
    <source>
        <dbReference type="Proteomes" id="UP000030147"/>
    </source>
</evidence>
<comment type="catalytic activity">
    <reaction evidence="1 5">
        <text>a uridine in RNA = a pseudouridine in RNA</text>
        <dbReference type="Rhea" id="RHEA:48348"/>
        <dbReference type="Rhea" id="RHEA-COMP:12068"/>
        <dbReference type="Rhea" id="RHEA-COMP:12069"/>
        <dbReference type="ChEBI" id="CHEBI:65314"/>
        <dbReference type="ChEBI" id="CHEBI:65315"/>
    </reaction>
</comment>
<dbReference type="EC" id="5.4.99.-" evidence="5"/>
<name>A0A0A2TVF7_9BACI</name>
<comment type="function">
    <text evidence="5">Responsible for synthesis of pseudouridine from uracil.</text>
</comment>
<gene>
    <name evidence="7" type="ORF">N782_06485</name>
</gene>
<dbReference type="NCBIfam" id="TIGR00005">
    <property type="entry name" value="rluA_subfam"/>
    <property type="match status" value="1"/>
</dbReference>
<dbReference type="GO" id="GO:0003723">
    <property type="term" value="F:RNA binding"/>
    <property type="evidence" value="ECO:0007669"/>
    <property type="project" value="InterPro"/>
</dbReference>
<dbReference type="FunFam" id="3.30.2350.10:FF:000005">
    <property type="entry name" value="Pseudouridine synthase"/>
    <property type="match status" value="1"/>
</dbReference>
<dbReference type="PANTHER" id="PTHR21600:SF71">
    <property type="entry name" value="PSEUDOURIDINE SYNTHASE"/>
    <property type="match status" value="1"/>
</dbReference>
<proteinExistence type="inferred from homology"/>
<feature type="active site" evidence="4">
    <location>
        <position position="140"/>
    </location>
</feature>
<dbReference type="RefSeq" id="WP_036818006.1">
    <property type="nucleotide sequence ID" value="NZ_AVBF01000015.1"/>
</dbReference>
<evidence type="ECO:0000256" key="2">
    <source>
        <dbReference type="ARBA" id="ARBA00010876"/>
    </source>
</evidence>
<comment type="similarity">
    <text evidence="2 5">Belongs to the pseudouridine synthase RluA family.</text>
</comment>
<organism evidence="7 8">
    <name type="scientific">Pontibacillus yanchengensis Y32</name>
    <dbReference type="NCBI Taxonomy" id="1385514"/>
    <lineage>
        <taxon>Bacteria</taxon>
        <taxon>Bacillati</taxon>
        <taxon>Bacillota</taxon>
        <taxon>Bacilli</taxon>
        <taxon>Bacillales</taxon>
        <taxon>Bacillaceae</taxon>
        <taxon>Pontibacillus</taxon>
    </lineage>
</organism>
<dbReference type="GO" id="GO:0140098">
    <property type="term" value="F:catalytic activity, acting on RNA"/>
    <property type="evidence" value="ECO:0007669"/>
    <property type="project" value="UniProtKB-ARBA"/>
</dbReference>
<dbReference type="Pfam" id="PF00849">
    <property type="entry name" value="PseudoU_synth_2"/>
    <property type="match status" value="1"/>
</dbReference>